<dbReference type="GO" id="GO:0005975">
    <property type="term" value="P:carbohydrate metabolic process"/>
    <property type="evidence" value="ECO:0007669"/>
    <property type="project" value="InterPro"/>
</dbReference>
<gene>
    <name evidence="3" type="ORF">HOP40_29285</name>
</gene>
<evidence type="ECO:0000313" key="4">
    <source>
        <dbReference type="Proteomes" id="UP000505377"/>
    </source>
</evidence>
<dbReference type="Proteomes" id="UP000505377">
    <property type="component" value="Chromosome"/>
</dbReference>
<proteinExistence type="predicted"/>
<accession>A0A6M6JUQ9</accession>
<dbReference type="Pfam" id="PF01522">
    <property type="entry name" value="Polysacc_deac_1"/>
    <property type="match status" value="1"/>
</dbReference>
<dbReference type="CDD" id="cd10917">
    <property type="entry name" value="CE4_NodB_like_6s_7s"/>
    <property type="match status" value="1"/>
</dbReference>
<protein>
    <submittedName>
        <fullName evidence="3">Polysaccharide deacetylase family protein</fullName>
    </submittedName>
</protein>
<dbReference type="AlphaFoldDB" id="A0A6M6JUQ9"/>
<dbReference type="PROSITE" id="PS51677">
    <property type="entry name" value="NODB"/>
    <property type="match status" value="1"/>
</dbReference>
<dbReference type="SUPFAM" id="SSF88713">
    <property type="entry name" value="Glycoside hydrolase/deacetylase"/>
    <property type="match status" value="1"/>
</dbReference>
<feature type="domain" description="NodB homology" evidence="2">
    <location>
        <begin position="96"/>
        <end position="270"/>
    </location>
</feature>
<organism evidence="3 4">
    <name type="scientific">Pseudonocardia broussonetiae</name>
    <dbReference type="NCBI Taxonomy" id="2736640"/>
    <lineage>
        <taxon>Bacteria</taxon>
        <taxon>Bacillati</taxon>
        <taxon>Actinomycetota</taxon>
        <taxon>Actinomycetes</taxon>
        <taxon>Pseudonocardiales</taxon>
        <taxon>Pseudonocardiaceae</taxon>
        <taxon>Pseudonocardia</taxon>
    </lineage>
</organism>
<dbReference type="InterPro" id="IPR002509">
    <property type="entry name" value="NODB_dom"/>
</dbReference>
<evidence type="ECO:0000313" key="3">
    <source>
        <dbReference type="EMBL" id="QJY51013.1"/>
    </source>
</evidence>
<dbReference type="GO" id="GO:0016810">
    <property type="term" value="F:hydrolase activity, acting on carbon-nitrogen (but not peptide) bonds"/>
    <property type="evidence" value="ECO:0007669"/>
    <property type="project" value="InterPro"/>
</dbReference>
<dbReference type="PANTHER" id="PTHR10587:SF137">
    <property type="entry name" value="4-DEOXY-4-FORMAMIDO-L-ARABINOSE-PHOSPHOUNDECAPRENOL DEFORMYLASE ARND-RELATED"/>
    <property type="match status" value="1"/>
</dbReference>
<dbReference type="Gene3D" id="3.20.20.370">
    <property type="entry name" value="Glycoside hydrolase/deacetylase"/>
    <property type="match status" value="1"/>
</dbReference>
<evidence type="ECO:0000259" key="2">
    <source>
        <dbReference type="PROSITE" id="PS51677"/>
    </source>
</evidence>
<dbReference type="PANTHER" id="PTHR10587">
    <property type="entry name" value="GLYCOSYL TRANSFERASE-RELATED"/>
    <property type="match status" value="1"/>
</dbReference>
<sequence length="275" mass="28507">MVALGASPATEPPDRVDLPGEGRCTSSRTPRSAPALALLAFGLVAPLLPVDPAPRPVAVVTAPVAAHEVVPVVGEAPALPVPEVLTDVVGTPAVARTVALTFDDGPDPRWTPQVLDLLARHHAVATFCLLGENAARHPELVRAIVDAGMRLCDHSRSHVIDPAAPGDGLAHAELVDLAGTEVPWFRAPGGAWSPALQAAAGAAGMRPLGWSVDSRDWTRPGVDAIVAQVQRGIHPGAVVLLHDGGGHRDQTVAALEQLLPWLEAQCWTTGFPDGA</sequence>
<dbReference type="KEGG" id="pbro:HOP40_29285"/>
<name>A0A6M6JUQ9_9PSEU</name>
<keyword evidence="4" id="KW-1185">Reference proteome</keyword>
<reference evidence="3 4" key="1">
    <citation type="submission" date="2020-05" db="EMBL/GenBank/DDBJ databases">
        <authorList>
            <person name="Mo P."/>
        </authorList>
    </citation>
    <scope>NUCLEOTIDE SEQUENCE [LARGE SCALE GENOMIC DNA]</scope>
    <source>
        <strain evidence="3 4">Gen01</strain>
    </source>
</reference>
<dbReference type="EMBL" id="CP053564">
    <property type="protein sequence ID" value="QJY51013.1"/>
    <property type="molecule type" value="Genomic_DNA"/>
</dbReference>
<dbReference type="InterPro" id="IPR011330">
    <property type="entry name" value="Glyco_hydro/deAcase_b/a-brl"/>
</dbReference>
<dbReference type="InterPro" id="IPR050248">
    <property type="entry name" value="Polysacc_deacetylase_ArnD"/>
</dbReference>
<evidence type="ECO:0000256" key="1">
    <source>
        <dbReference type="SAM" id="MobiDB-lite"/>
    </source>
</evidence>
<feature type="region of interest" description="Disordered" evidence="1">
    <location>
        <begin position="1"/>
        <end position="29"/>
    </location>
</feature>